<dbReference type="Proteomes" id="UP001143304">
    <property type="component" value="Unassembled WGS sequence"/>
</dbReference>
<feature type="compositionally biased region" description="Polar residues" evidence="5">
    <location>
        <begin position="1"/>
        <end position="24"/>
    </location>
</feature>
<dbReference type="HAMAP" id="MF_01632">
    <property type="entry name" value="UbiC"/>
    <property type="match status" value="1"/>
</dbReference>
<evidence type="ECO:0000256" key="1">
    <source>
        <dbReference type="ARBA" id="ARBA00022490"/>
    </source>
</evidence>
<keyword evidence="2 4" id="KW-0831">Ubiquinone biosynthesis</keyword>
<feature type="binding site" evidence="4">
    <location>
        <position position="190"/>
    </location>
    <ligand>
        <name>substrate</name>
    </ligand>
</feature>
<evidence type="ECO:0000313" key="6">
    <source>
        <dbReference type="EMBL" id="MCX2978195.1"/>
    </source>
</evidence>
<evidence type="ECO:0000256" key="4">
    <source>
        <dbReference type="HAMAP-Rule" id="MF_01632"/>
    </source>
</evidence>
<keyword evidence="3 4" id="KW-0456">Lyase</keyword>
<sequence>MEGRPVSSNNLASGGPAQSRQRITTEPRWQPVLRATHAQLPPESRRWLTDNGSLTGHLVASGRGQFAVKRLYQGWERPLPSESTLLGISPRQLSLVREVTLMLGRDPVVFARSIFPISSLVGSLAHLRRLQSKSLGAILFRHPGMQRDPFEIARMPGNSHYLPDHLRQAESAWGRRCRFGIEGKSLMVSEVFLESFTPWPGALPVHRSQRGKVNAAFPSTTQ</sequence>
<dbReference type="GO" id="GO:0016829">
    <property type="term" value="F:lyase activity"/>
    <property type="evidence" value="ECO:0007669"/>
    <property type="project" value="UniProtKB-KW"/>
</dbReference>
<comment type="catalytic activity">
    <reaction evidence="4">
        <text>chorismate = 4-hydroxybenzoate + pyruvate</text>
        <dbReference type="Rhea" id="RHEA:16505"/>
        <dbReference type="ChEBI" id="CHEBI:15361"/>
        <dbReference type="ChEBI" id="CHEBI:17879"/>
        <dbReference type="ChEBI" id="CHEBI:29748"/>
        <dbReference type="EC" id="4.1.3.40"/>
    </reaction>
</comment>
<feature type="binding site" evidence="4">
    <location>
        <position position="97"/>
    </location>
    <ligand>
        <name>substrate</name>
    </ligand>
</feature>
<feature type="region of interest" description="Disordered" evidence="5">
    <location>
        <begin position="1"/>
        <end position="28"/>
    </location>
</feature>
<evidence type="ECO:0000256" key="5">
    <source>
        <dbReference type="SAM" id="MobiDB-lite"/>
    </source>
</evidence>
<dbReference type="PANTHER" id="PTHR38683:SF1">
    <property type="entry name" value="CHORISMATE PYRUVATE-LYASE"/>
    <property type="match status" value="1"/>
</dbReference>
<dbReference type="InterPro" id="IPR007440">
    <property type="entry name" value="Chorismate--pyruvate_lyase"/>
</dbReference>
<dbReference type="Gene3D" id="3.40.1410.10">
    <property type="entry name" value="Chorismate lyase-like"/>
    <property type="match status" value="1"/>
</dbReference>
<evidence type="ECO:0000313" key="7">
    <source>
        <dbReference type="Proteomes" id="UP001143304"/>
    </source>
</evidence>
<dbReference type="SUPFAM" id="SSF64288">
    <property type="entry name" value="Chorismate lyase-like"/>
    <property type="match status" value="1"/>
</dbReference>
<dbReference type="EC" id="4.1.3.40" evidence="4"/>
<comment type="caution">
    <text evidence="4">Lacks conserved residue(s) required for the propagation of feature annotation.</text>
</comment>
<dbReference type="Pfam" id="PF04345">
    <property type="entry name" value="Chor_lyase"/>
    <property type="match status" value="1"/>
</dbReference>
<dbReference type="EMBL" id="SHNO01000001">
    <property type="protein sequence ID" value="MCX2978195.1"/>
    <property type="molecule type" value="Genomic_DNA"/>
</dbReference>
<dbReference type="PANTHER" id="PTHR38683">
    <property type="entry name" value="CHORISMATE PYRUVATE-LYASE"/>
    <property type="match status" value="1"/>
</dbReference>
<name>A0ABT3T7P8_9GAMM</name>
<gene>
    <name evidence="4" type="primary">ubiC</name>
    <name evidence="6" type="ORF">EYC82_12585</name>
</gene>
<feature type="binding site" evidence="4">
    <location>
        <position position="135"/>
    </location>
    <ligand>
        <name>substrate</name>
    </ligand>
</feature>
<evidence type="ECO:0000256" key="2">
    <source>
        <dbReference type="ARBA" id="ARBA00022688"/>
    </source>
</evidence>
<comment type="pathway">
    <text evidence="4">Cofactor biosynthesis; ubiquinone biosynthesis.</text>
</comment>
<organism evidence="6 7">
    <name type="scientific">Candidatus Marimicrobium litorale</name>
    <dbReference type="NCBI Taxonomy" id="2518991"/>
    <lineage>
        <taxon>Bacteria</taxon>
        <taxon>Pseudomonadati</taxon>
        <taxon>Pseudomonadota</taxon>
        <taxon>Gammaproteobacteria</taxon>
        <taxon>Cellvibrionales</taxon>
        <taxon>Halieaceae</taxon>
        <taxon>Marimicrobium</taxon>
    </lineage>
</organism>
<reference evidence="6" key="1">
    <citation type="submission" date="2019-02" db="EMBL/GenBank/DDBJ databases">
        <authorList>
            <person name="Li S.-H."/>
        </authorList>
    </citation>
    <scope>NUCLEOTIDE SEQUENCE</scope>
    <source>
        <strain evidence="6">IMCC11814</strain>
    </source>
</reference>
<comment type="subcellular location">
    <subcellularLocation>
        <location evidence="4">Cytoplasm</location>
    </subcellularLocation>
</comment>
<keyword evidence="1 4" id="KW-0963">Cytoplasm</keyword>
<comment type="caution">
    <text evidence="6">The sequence shown here is derived from an EMBL/GenBank/DDBJ whole genome shotgun (WGS) entry which is preliminary data.</text>
</comment>
<comment type="function">
    <text evidence="4">Removes the pyruvyl group from chorismate, with concomitant aromatization of the ring, to provide 4-hydroxybenzoate (4HB) for the ubiquinone pathway.</text>
</comment>
<dbReference type="InterPro" id="IPR028978">
    <property type="entry name" value="Chorismate_lyase_/UTRA_dom_sf"/>
</dbReference>
<keyword evidence="4" id="KW-0670">Pyruvate</keyword>
<evidence type="ECO:0000256" key="3">
    <source>
        <dbReference type="ARBA" id="ARBA00023239"/>
    </source>
</evidence>
<keyword evidence="7" id="KW-1185">Reference proteome</keyword>
<accession>A0ABT3T7P8</accession>
<comment type="similarity">
    <text evidence="4">Belongs to the UbiC family.</text>
</comment>
<protein>
    <recommendedName>
        <fullName evidence="4">Probable chorismate pyruvate-lyase</fullName>
        <shortName evidence="4">CL</shortName>
        <shortName evidence="4">CPL</shortName>
        <ecNumber evidence="4">4.1.3.40</ecNumber>
    </recommendedName>
</protein>
<proteinExistence type="inferred from homology"/>